<gene>
    <name evidence="2" type="ORF">XD73_1164</name>
</gene>
<dbReference type="InterPro" id="IPR012337">
    <property type="entry name" value="RNaseH-like_sf"/>
</dbReference>
<dbReference type="AlphaFoldDB" id="A0A101FXA5"/>
<dbReference type="InterPro" id="IPR001584">
    <property type="entry name" value="Integrase_cat-core"/>
</dbReference>
<dbReference type="EMBL" id="LGFU01000104">
    <property type="protein sequence ID" value="KUK45962.1"/>
    <property type="molecule type" value="Genomic_DNA"/>
</dbReference>
<dbReference type="Pfam" id="PF13333">
    <property type="entry name" value="rve_2"/>
    <property type="match status" value="1"/>
</dbReference>
<proteinExistence type="predicted"/>
<evidence type="ECO:0000259" key="1">
    <source>
        <dbReference type="Pfam" id="PF13333"/>
    </source>
</evidence>
<protein>
    <submittedName>
        <fullName evidence="2">Putative transposase-like protein</fullName>
    </submittedName>
</protein>
<reference evidence="2 3" key="1">
    <citation type="journal article" date="2015" name="MBio">
        <title>Genome-Resolved Metagenomic Analysis Reveals Roles for Candidate Phyla and Other Microbial Community Members in Biogeochemical Transformations in Oil Reservoirs.</title>
        <authorList>
            <person name="Hu P."/>
            <person name="Tom L."/>
            <person name="Singh A."/>
            <person name="Thomas B.C."/>
            <person name="Baker B.J."/>
            <person name="Piceno Y.M."/>
            <person name="Andersen G.L."/>
            <person name="Banfield J.F."/>
        </authorList>
    </citation>
    <scope>NUCLEOTIDE SEQUENCE [LARGE SCALE GENOMIC DNA]</scope>
    <source>
        <strain evidence="2">46_16</strain>
    </source>
</reference>
<sequence>MENFFGHLKEEALRQYDILSFDQTKKLIDQYIYVYNFERIQLKTRQTPYQFRCLSG</sequence>
<name>A0A101FXA5_9CHLR</name>
<evidence type="ECO:0000313" key="3">
    <source>
        <dbReference type="Proteomes" id="UP000064249"/>
    </source>
</evidence>
<comment type="caution">
    <text evidence="2">The sequence shown here is derived from an EMBL/GenBank/DDBJ whole genome shotgun (WGS) entry which is preliminary data.</text>
</comment>
<dbReference type="SUPFAM" id="SSF53098">
    <property type="entry name" value="Ribonuclease H-like"/>
    <property type="match status" value="1"/>
</dbReference>
<feature type="domain" description="Integrase catalytic" evidence="1">
    <location>
        <begin position="2"/>
        <end position="52"/>
    </location>
</feature>
<dbReference type="GO" id="GO:0015074">
    <property type="term" value="P:DNA integration"/>
    <property type="evidence" value="ECO:0007669"/>
    <property type="project" value="InterPro"/>
</dbReference>
<accession>A0A101FXA5</accession>
<evidence type="ECO:0000313" key="2">
    <source>
        <dbReference type="EMBL" id="KUK45962.1"/>
    </source>
</evidence>
<dbReference type="Proteomes" id="UP000064249">
    <property type="component" value="Unassembled WGS sequence"/>
</dbReference>
<organism evidence="2 3">
    <name type="scientific">Anaerolinea thermophila</name>
    <dbReference type="NCBI Taxonomy" id="167964"/>
    <lineage>
        <taxon>Bacteria</taxon>
        <taxon>Bacillati</taxon>
        <taxon>Chloroflexota</taxon>
        <taxon>Anaerolineae</taxon>
        <taxon>Anaerolineales</taxon>
        <taxon>Anaerolineaceae</taxon>
        <taxon>Anaerolinea</taxon>
    </lineage>
</organism>